<name>A0AAV4S0S8_9ARAC</name>
<sequence length="110" mass="12922">MEKEAQLYSGKNKNFYDNCANNNVERREWDRFCNWSHLLRCYAAEDGELSFQQRYEDREPRKILTVFIRDVKASLSFSSRATEITTLGASPATPLPPEMFFHPAIEKHFL</sequence>
<keyword evidence="2" id="KW-1185">Reference proteome</keyword>
<gene>
    <name evidence="1" type="ORF">CDAR_497341</name>
</gene>
<dbReference type="EMBL" id="BPLQ01007064">
    <property type="protein sequence ID" value="GIY27559.1"/>
    <property type="molecule type" value="Genomic_DNA"/>
</dbReference>
<accession>A0AAV4S0S8</accession>
<dbReference type="AlphaFoldDB" id="A0AAV4S0S8"/>
<reference evidence="1 2" key="1">
    <citation type="submission" date="2021-06" db="EMBL/GenBank/DDBJ databases">
        <title>Caerostris darwini draft genome.</title>
        <authorList>
            <person name="Kono N."/>
            <person name="Arakawa K."/>
        </authorList>
    </citation>
    <scope>NUCLEOTIDE SEQUENCE [LARGE SCALE GENOMIC DNA]</scope>
</reference>
<dbReference type="Proteomes" id="UP001054837">
    <property type="component" value="Unassembled WGS sequence"/>
</dbReference>
<organism evidence="1 2">
    <name type="scientific">Caerostris darwini</name>
    <dbReference type="NCBI Taxonomy" id="1538125"/>
    <lineage>
        <taxon>Eukaryota</taxon>
        <taxon>Metazoa</taxon>
        <taxon>Ecdysozoa</taxon>
        <taxon>Arthropoda</taxon>
        <taxon>Chelicerata</taxon>
        <taxon>Arachnida</taxon>
        <taxon>Araneae</taxon>
        <taxon>Araneomorphae</taxon>
        <taxon>Entelegynae</taxon>
        <taxon>Araneoidea</taxon>
        <taxon>Araneidae</taxon>
        <taxon>Caerostris</taxon>
    </lineage>
</organism>
<comment type="caution">
    <text evidence="1">The sequence shown here is derived from an EMBL/GenBank/DDBJ whole genome shotgun (WGS) entry which is preliminary data.</text>
</comment>
<protein>
    <submittedName>
        <fullName evidence="1">Uncharacterized protein</fullName>
    </submittedName>
</protein>
<proteinExistence type="predicted"/>
<evidence type="ECO:0000313" key="1">
    <source>
        <dbReference type="EMBL" id="GIY27559.1"/>
    </source>
</evidence>
<evidence type="ECO:0000313" key="2">
    <source>
        <dbReference type="Proteomes" id="UP001054837"/>
    </source>
</evidence>